<dbReference type="SMART" id="SM00342">
    <property type="entry name" value="HTH_ARAC"/>
    <property type="match status" value="1"/>
</dbReference>
<organism evidence="2 3">
    <name type="scientific">Alkalispirochaeta americana</name>
    <dbReference type="NCBI Taxonomy" id="159291"/>
    <lineage>
        <taxon>Bacteria</taxon>
        <taxon>Pseudomonadati</taxon>
        <taxon>Spirochaetota</taxon>
        <taxon>Spirochaetia</taxon>
        <taxon>Spirochaetales</taxon>
        <taxon>Spirochaetaceae</taxon>
        <taxon>Alkalispirochaeta</taxon>
    </lineage>
</organism>
<feature type="domain" description="HTH araC/xylS-type" evidence="1">
    <location>
        <begin position="48"/>
        <end position="130"/>
    </location>
</feature>
<accession>A0A1N6SWT8</accession>
<dbReference type="InterPro" id="IPR018060">
    <property type="entry name" value="HTH_AraC"/>
</dbReference>
<dbReference type="GO" id="GO:0003700">
    <property type="term" value="F:DNA-binding transcription factor activity"/>
    <property type="evidence" value="ECO:0007669"/>
    <property type="project" value="InterPro"/>
</dbReference>
<gene>
    <name evidence="2" type="ORF">SAMN05920897_10931</name>
</gene>
<evidence type="ECO:0000259" key="1">
    <source>
        <dbReference type="PROSITE" id="PS01124"/>
    </source>
</evidence>
<sequence>MLPFSDIEERLGRVFRLVETTASGGEAENLSRKAPDGDRPFQELERCTVETMAQEACYSLFHFIRLFPRYTLYTPYEYLIRRRLFLGLQGMFFRNHSVTRAAATASLQPDAFSRAVRRCCGAPPRSLTPEALLFLPTPWDSLRLRTYQLLLTGSSPAPWESYLPGSSGISGTSIFSEESLFREQAEALTREYLGQRGIAPDRSISAEDLLREWCQDLFQNHGKNPPRHGTGQENQAYFKYLQRRLALADSSKICSNTDAGGPEGFSPAP</sequence>
<reference evidence="3" key="1">
    <citation type="submission" date="2017-01" db="EMBL/GenBank/DDBJ databases">
        <authorList>
            <person name="Varghese N."/>
            <person name="Submissions S."/>
        </authorList>
    </citation>
    <scope>NUCLEOTIDE SEQUENCE [LARGE SCALE GENOMIC DNA]</scope>
    <source>
        <strain evidence="3">ASpG1</strain>
    </source>
</reference>
<dbReference type="Gene3D" id="1.10.10.60">
    <property type="entry name" value="Homeodomain-like"/>
    <property type="match status" value="1"/>
</dbReference>
<evidence type="ECO:0000313" key="2">
    <source>
        <dbReference type="EMBL" id="SIQ45531.1"/>
    </source>
</evidence>
<dbReference type="EMBL" id="FTMS01000009">
    <property type="protein sequence ID" value="SIQ45531.1"/>
    <property type="molecule type" value="Genomic_DNA"/>
</dbReference>
<dbReference type="GO" id="GO:0043565">
    <property type="term" value="F:sequence-specific DNA binding"/>
    <property type="evidence" value="ECO:0007669"/>
    <property type="project" value="InterPro"/>
</dbReference>
<dbReference type="Proteomes" id="UP000186400">
    <property type="component" value="Unassembled WGS sequence"/>
</dbReference>
<evidence type="ECO:0000313" key="3">
    <source>
        <dbReference type="Proteomes" id="UP000186400"/>
    </source>
</evidence>
<dbReference type="STRING" id="159291.SAMN05920897_10931"/>
<keyword evidence="3" id="KW-1185">Reference proteome</keyword>
<dbReference type="AlphaFoldDB" id="A0A1N6SWT8"/>
<proteinExistence type="predicted"/>
<name>A0A1N6SWT8_9SPIO</name>
<protein>
    <recommendedName>
        <fullName evidence="1">HTH araC/xylS-type domain-containing protein</fullName>
    </recommendedName>
</protein>
<dbReference type="PROSITE" id="PS01124">
    <property type="entry name" value="HTH_ARAC_FAMILY_2"/>
    <property type="match status" value="1"/>
</dbReference>